<dbReference type="SMART" id="SM01043">
    <property type="entry name" value="BTAD"/>
    <property type="match status" value="1"/>
</dbReference>
<dbReference type="InterPro" id="IPR011990">
    <property type="entry name" value="TPR-like_helical_dom_sf"/>
</dbReference>
<accession>A0A939DA58</accession>
<protein>
    <recommendedName>
        <fullName evidence="1">Stage 0 sporulation protein A homolog</fullName>
    </recommendedName>
</protein>
<dbReference type="AlphaFoldDB" id="A0A939DA58"/>
<dbReference type="Pfam" id="PF03704">
    <property type="entry name" value="BTAD"/>
    <property type="match status" value="1"/>
</dbReference>
<dbReference type="InterPro" id="IPR001789">
    <property type="entry name" value="Sig_transdc_resp-reg_receiver"/>
</dbReference>
<dbReference type="InterPro" id="IPR036388">
    <property type="entry name" value="WH-like_DNA-bd_sf"/>
</dbReference>
<dbReference type="PANTHER" id="PTHR35807">
    <property type="entry name" value="TRANSCRIPTIONAL REGULATOR REDD-RELATED"/>
    <property type="match status" value="1"/>
</dbReference>
<dbReference type="EMBL" id="JAFJZZ010000003">
    <property type="protein sequence ID" value="MBN7773538.1"/>
    <property type="molecule type" value="Genomic_DNA"/>
</dbReference>
<dbReference type="SUPFAM" id="SSF46894">
    <property type="entry name" value="C-terminal effector domain of the bipartite response regulators"/>
    <property type="match status" value="1"/>
</dbReference>
<dbReference type="InterPro" id="IPR005158">
    <property type="entry name" value="BTAD"/>
</dbReference>
<evidence type="ECO:0000256" key="4">
    <source>
        <dbReference type="PROSITE-ProRule" id="PRU00169"/>
    </source>
</evidence>
<comment type="function">
    <text evidence="3">May play the central regulatory role in sporulation. It may be an element of the effector pathway responsible for the activation of sporulation genes in response to nutritional stress. Spo0A may act in concert with spo0H (a sigma factor) to control the expression of some genes that are critical to the sporulation process.</text>
</comment>
<reference evidence="6" key="1">
    <citation type="submission" date="2021-02" db="EMBL/GenBank/DDBJ databases">
        <title>Abyssanaerobacter marinus gen.nov., sp., nov, anaerobic bacterium isolated from the Onnuri vent field of Indian Ocean and suggestion of Mogibacteriaceae fam. nov., and proposal of reclassification of ambiguous this family's genus member.</title>
        <authorList>
            <person name="Kim Y.J."/>
            <person name="Yang J.-A."/>
        </authorList>
    </citation>
    <scope>NUCLEOTIDE SEQUENCE</scope>
    <source>
        <strain evidence="6">DSM 2634</strain>
    </source>
</reference>
<dbReference type="PROSITE" id="PS50110">
    <property type="entry name" value="RESPONSE_REGULATORY"/>
    <property type="match status" value="1"/>
</dbReference>
<feature type="modified residue" description="4-aspartylphosphate" evidence="4">
    <location>
        <position position="53"/>
    </location>
</feature>
<organism evidence="6 7">
    <name type="scientific">Clostridium aminobutyricum</name>
    <dbReference type="NCBI Taxonomy" id="33953"/>
    <lineage>
        <taxon>Bacteria</taxon>
        <taxon>Bacillati</taxon>
        <taxon>Bacillota</taxon>
        <taxon>Clostridia</taxon>
        <taxon>Eubacteriales</taxon>
        <taxon>Clostridiaceae</taxon>
        <taxon>Clostridium</taxon>
    </lineage>
</organism>
<dbReference type="Gene3D" id="3.40.50.2300">
    <property type="match status" value="1"/>
</dbReference>
<dbReference type="Gene3D" id="1.10.10.10">
    <property type="entry name" value="Winged helix-like DNA-binding domain superfamily/Winged helix DNA-binding domain"/>
    <property type="match status" value="1"/>
</dbReference>
<keyword evidence="2" id="KW-0238">DNA-binding</keyword>
<dbReference type="RefSeq" id="WP_206582370.1">
    <property type="nucleotide sequence ID" value="NZ_JAFJZZ010000003.1"/>
</dbReference>
<sequence length="354" mass="41190">MKAIIVDDEELARSRLSILLSEIKDVTLCGSFGAAAEAMQYIEENPVDVVFLDISMPEMDGMEFANLLLERQSSARVVFVTGYEEYAVEAFAVEAVDYLLKPISRERLAKTMQRFAKKQQFQAQRLYVFCFGGFRVSVQADGDETINWRSPKVEELFALLVCKGSVSRDEIIDTLWEDFPLGKAMKNLNSTVYYIRRALQQYGLEDCMVTTRRQISLDRKKFTCDLYEFERLQKSAWNTEQELEQLNELYRGELFQGKTYEWSFGKAQTLEKNMISNLLQAAEQREVQKRPEEAERLYMRALEINPFHETACGKLLDFYIRTGRKEKAKQLRKEMDQILSEEAPPLLLAFRKRV</sequence>
<dbReference type="GO" id="GO:0006355">
    <property type="term" value="P:regulation of DNA-templated transcription"/>
    <property type="evidence" value="ECO:0007669"/>
    <property type="project" value="InterPro"/>
</dbReference>
<evidence type="ECO:0000256" key="1">
    <source>
        <dbReference type="ARBA" id="ARBA00018672"/>
    </source>
</evidence>
<dbReference type="FunFam" id="3.40.50.2300:FF:000051">
    <property type="entry name" value="Two-component response regulator yehT"/>
    <property type="match status" value="1"/>
</dbReference>
<dbReference type="GO" id="GO:0000160">
    <property type="term" value="P:phosphorelay signal transduction system"/>
    <property type="evidence" value="ECO:0007669"/>
    <property type="project" value="InterPro"/>
</dbReference>
<gene>
    <name evidence="6" type="ORF">JYB65_09205</name>
</gene>
<dbReference type="SMART" id="SM00448">
    <property type="entry name" value="REC"/>
    <property type="match status" value="1"/>
</dbReference>
<dbReference type="Pfam" id="PF00072">
    <property type="entry name" value="Response_reg"/>
    <property type="match status" value="1"/>
</dbReference>
<feature type="domain" description="Response regulatory" evidence="5">
    <location>
        <begin position="2"/>
        <end position="116"/>
    </location>
</feature>
<evidence type="ECO:0000313" key="6">
    <source>
        <dbReference type="EMBL" id="MBN7773538.1"/>
    </source>
</evidence>
<keyword evidence="7" id="KW-1185">Reference proteome</keyword>
<evidence type="ECO:0000313" key="7">
    <source>
        <dbReference type="Proteomes" id="UP000664545"/>
    </source>
</evidence>
<evidence type="ECO:0000259" key="5">
    <source>
        <dbReference type="PROSITE" id="PS50110"/>
    </source>
</evidence>
<dbReference type="InterPro" id="IPR011006">
    <property type="entry name" value="CheY-like_superfamily"/>
</dbReference>
<dbReference type="InterPro" id="IPR051677">
    <property type="entry name" value="AfsR-DnrI-RedD_regulator"/>
</dbReference>
<dbReference type="SUPFAM" id="SSF52172">
    <property type="entry name" value="CheY-like"/>
    <property type="match status" value="1"/>
</dbReference>
<dbReference type="SUPFAM" id="SSF48452">
    <property type="entry name" value="TPR-like"/>
    <property type="match status" value="1"/>
</dbReference>
<evidence type="ECO:0000256" key="3">
    <source>
        <dbReference type="ARBA" id="ARBA00024867"/>
    </source>
</evidence>
<comment type="caution">
    <text evidence="6">The sequence shown here is derived from an EMBL/GenBank/DDBJ whole genome shotgun (WGS) entry which is preliminary data.</text>
</comment>
<proteinExistence type="predicted"/>
<dbReference type="InterPro" id="IPR016032">
    <property type="entry name" value="Sig_transdc_resp-reg_C-effctor"/>
</dbReference>
<dbReference type="GO" id="GO:0003677">
    <property type="term" value="F:DNA binding"/>
    <property type="evidence" value="ECO:0007669"/>
    <property type="project" value="UniProtKB-KW"/>
</dbReference>
<name>A0A939DA58_CLOAM</name>
<evidence type="ECO:0000256" key="2">
    <source>
        <dbReference type="ARBA" id="ARBA00023125"/>
    </source>
</evidence>
<dbReference type="Proteomes" id="UP000664545">
    <property type="component" value="Unassembled WGS sequence"/>
</dbReference>
<dbReference type="Gene3D" id="1.25.40.10">
    <property type="entry name" value="Tetratricopeptide repeat domain"/>
    <property type="match status" value="1"/>
</dbReference>
<keyword evidence="4" id="KW-0597">Phosphoprotein</keyword>